<evidence type="ECO:0000259" key="1">
    <source>
        <dbReference type="Pfam" id="PF02771"/>
    </source>
</evidence>
<name>A0A366DU50_9NOCA</name>
<gene>
    <name evidence="2" type="ORF">DFR74_10232</name>
</gene>
<dbReference type="PANTHER" id="PTHR43884">
    <property type="entry name" value="ACYL-COA DEHYDROGENASE"/>
    <property type="match status" value="1"/>
</dbReference>
<accession>A0A366DU50</accession>
<dbReference type="GO" id="GO:0050660">
    <property type="term" value="F:flavin adenine dinucleotide binding"/>
    <property type="evidence" value="ECO:0007669"/>
    <property type="project" value="InterPro"/>
</dbReference>
<dbReference type="Pfam" id="PF02771">
    <property type="entry name" value="Acyl-CoA_dh_N"/>
    <property type="match status" value="1"/>
</dbReference>
<dbReference type="RefSeq" id="WP_233444432.1">
    <property type="nucleotide sequence ID" value="NZ_QNRE01000002.1"/>
</dbReference>
<keyword evidence="3" id="KW-1185">Reference proteome</keyword>
<dbReference type="InterPro" id="IPR009100">
    <property type="entry name" value="AcylCoA_DH/oxidase_NM_dom_sf"/>
</dbReference>
<comment type="caution">
    <text evidence="2">The sequence shown here is derived from an EMBL/GenBank/DDBJ whole genome shotgun (WGS) entry which is preliminary data.</text>
</comment>
<dbReference type="InterPro" id="IPR013786">
    <property type="entry name" value="AcylCoA_DH/ox_N"/>
</dbReference>
<protein>
    <submittedName>
        <fullName evidence="2">Alkylation response protein AidB-like acyl-CoA dehydrogenase</fullName>
    </submittedName>
</protein>
<dbReference type="STRING" id="1210090.GCA_001613185_06874"/>
<dbReference type="InterPro" id="IPR046373">
    <property type="entry name" value="Acyl-CoA_Oxase/DH_mid-dom_sf"/>
</dbReference>
<feature type="domain" description="Acyl-CoA dehydrogenase/oxidase N-terminal" evidence="1">
    <location>
        <begin position="13"/>
        <end position="114"/>
    </location>
</feature>
<evidence type="ECO:0000313" key="3">
    <source>
        <dbReference type="Proteomes" id="UP000252586"/>
    </source>
</evidence>
<dbReference type="Proteomes" id="UP000252586">
    <property type="component" value="Unassembled WGS sequence"/>
</dbReference>
<sequence length="346" mass="35805">MVTANVDDVHPMIRRAREIADNVLFPAAGEVDRRGEVPGEHWELLAREGFYGLAASAGTGELGVPEIVEILETLSGGCLSTTFVWMQHNGAVLGLAGTENTALRDRYFDGLVRGAIRAGVAFAGAVSNPAKLFAREVDGGYLLNGDAPFVSGWGVVDLLQVSARDDSSGTDLVVNGLVDAATGDGLSAHTLELVAGQATSTVRLKFEDYLLPADRVTGTAPYSDFLSYQAFGSRLNGCVACGVAGRAIRLLREAGQETAAAALGKRLDAARSALDAALAAPDTMPAARAAAADVALQAAGALVAAVGAPALLAGHTAQRLVREATFTLVAASRPDMREHLLTLLAD</sequence>
<evidence type="ECO:0000313" key="2">
    <source>
        <dbReference type="EMBL" id="RBO93616.1"/>
    </source>
</evidence>
<organism evidence="2 3">
    <name type="scientific">Nocardia puris</name>
    <dbReference type="NCBI Taxonomy" id="208602"/>
    <lineage>
        <taxon>Bacteria</taxon>
        <taxon>Bacillati</taxon>
        <taxon>Actinomycetota</taxon>
        <taxon>Actinomycetes</taxon>
        <taxon>Mycobacteriales</taxon>
        <taxon>Nocardiaceae</taxon>
        <taxon>Nocardia</taxon>
    </lineage>
</organism>
<reference evidence="2 3" key="1">
    <citation type="submission" date="2018-06" db="EMBL/GenBank/DDBJ databases">
        <title>Genomic Encyclopedia of Type Strains, Phase IV (KMG-IV): sequencing the most valuable type-strain genomes for metagenomic binning, comparative biology and taxonomic classification.</title>
        <authorList>
            <person name="Goeker M."/>
        </authorList>
    </citation>
    <scope>NUCLEOTIDE SEQUENCE [LARGE SCALE GENOMIC DNA]</scope>
    <source>
        <strain evidence="2 3">DSM 44599</strain>
    </source>
</reference>
<dbReference type="InterPro" id="IPR037069">
    <property type="entry name" value="AcylCoA_DH/ox_N_sf"/>
</dbReference>
<proteinExistence type="predicted"/>
<dbReference type="Gene3D" id="2.40.110.10">
    <property type="entry name" value="Butyryl-CoA Dehydrogenase, subunit A, domain 2"/>
    <property type="match status" value="1"/>
</dbReference>
<dbReference type="SUPFAM" id="SSF56645">
    <property type="entry name" value="Acyl-CoA dehydrogenase NM domain-like"/>
    <property type="match status" value="1"/>
</dbReference>
<dbReference type="Gene3D" id="1.10.540.10">
    <property type="entry name" value="Acyl-CoA dehydrogenase/oxidase, N-terminal domain"/>
    <property type="match status" value="1"/>
</dbReference>
<dbReference type="GO" id="GO:0003995">
    <property type="term" value="F:acyl-CoA dehydrogenase activity"/>
    <property type="evidence" value="ECO:0007669"/>
    <property type="project" value="TreeGrafter"/>
</dbReference>
<dbReference type="EMBL" id="QNRE01000002">
    <property type="protein sequence ID" value="RBO93616.1"/>
    <property type="molecule type" value="Genomic_DNA"/>
</dbReference>
<dbReference type="PANTHER" id="PTHR43884:SF12">
    <property type="entry name" value="ISOVALERYL-COA DEHYDROGENASE, MITOCHONDRIAL-RELATED"/>
    <property type="match status" value="1"/>
</dbReference>
<dbReference type="AlphaFoldDB" id="A0A366DU50"/>